<dbReference type="Pfam" id="PF05231">
    <property type="entry name" value="MASE1"/>
    <property type="match status" value="1"/>
</dbReference>
<dbReference type="InterPro" id="IPR007895">
    <property type="entry name" value="MASE1"/>
</dbReference>
<evidence type="ECO:0000259" key="8">
    <source>
        <dbReference type="PROSITE" id="PS50113"/>
    </source>
</evidence>
<feature type="domain" description="PAS" evidence="7">
    <location>
        <begin position="454"/>
        <end position="524"/>
    </location>
</feature>
<dbReference type="NCBIfam" id="TIGR00229">
    <property type="entry name" value="sensory_box"/>
    <property type="match status" value="2"/>
</dbReference>
<feature type="transmembrane region" description="Helical" evidence="6">
    <location>
        <begin position="108"/>
        <end position="128"/>
    </location>
</feature>
<name>A0ABV9C299_9GAMM</name>
<keyword evidence="3 6" id="KW-0812">Transmembrane</keyword>
<keyword evidence="4 6" id="KW-1133">Transmembrane helix</keyword>
<dbReference type="NCBIfam" id="TIGR00254">
    <property type="entry name" value="GGDEF"/>
    <property type="match status" value="1"/>
</dbReference>
<dbReference type="Proteomes" id="UP001595961">
    <property type="component" value="Unassembled WGS sequence"/>
</dbReference>
<evidence type="ECO:0000256" key="4">
    <source>
        <dbReference type="ARBA" id="ARBA00022989"/>
    </source>
</evidence>
<feature type="domain" description="PAS" evidence="7">
    <location>
        <begin position="328"/>
        <end position="400"/>
    </location>
</feature>
<dbReference type="InterPro" id="IPR000160">
    <property type="entry name" value="GGDEF_dom"/>
</dbReference>
<feature type="domain" description="PAC" evidence="8">
    <location>
        <begin position="400"/>
        <end position="453"/>
    </location>
</feature>
<comment type="caution">
    <text evidence="10">The sequence shown here is derived from an EMBL/GenBank/DDBJ whole genome shotgun (WGS) entry which is preliminary data.</text>
</comment>
<evidence type="ECO:0000259" key="9">
    <source>
        <dbReference type="PROSITE" id="PS50887"/>
    </source>
</evidence>
<keyword evidence="10" id="KW-0808">Transferase</keyword>
<dbReference type="InterPro" id="IPR000700">
    <property type="entry name" value="PAS-assoc_C"/>
</dbReference>
<dbReference type="InterPro" id="IPR052155">
    <property type="entry name" value="Biofilm_reg_signaling"/>
</dbReference>
<feature type="transmembrane region" description="Helical" evidence="6">
    <location>
        <begin position="252"/>
        <end position="274"/>
    </location>
</feature>
<protein>
    <submittedName>
        <fullName evidence="10">Diguanylate cyclase domain-containing protein</fullName>
        <ecNumber evidence="10">2.7.7.65</ecNumber>
    </submittedName>
</protein>
<gene>
    <name evidence="10" type="ORF">ACFO5W_10310</name>
</gene>
<dbReference type="Pfam" id="PF08448">
    <property type="entry name" value="PAS_4"/>
    <property type="match status" value="1"/>
</dbReference>
<feature type="domain" description="GGDEF" evidence="9">
    <location>
        <begin position="609"/>
        <end position="741"/>
    </location>
</feature>
<dbReference type="PANTHER" id="PTHR44757">
    <property type="entry name" value="DIGUANYLATE CYCLASE DGCP"/>
    <property type="match status" value="1"/>
</dbReference>
<evidence type="ECO:0000256" key="6">
    <source>
        <dbReference type="SAM" id="Phobius"/>
    </source>
</evidence>
<evidence type="ECO:0000256" key="2">
    <source>
        <dbReference type="ARBA" id="ARBA00022475"/>
    </source>
</evidence>
<keyword evidence="2" id="KW-1003">Cell membrane</keyword>
<dbReference type="InterPro" id="IPR013655">
    <property type="entry name" value="PAS_fold_3"/>
</dbReference>
<dbReference type="SUPFAM" id="SSF55073">
    <property type="entry name" value="Nucleotide cyclase"/>
    <property type="match status" value="1"/>
</dbReference>
<dbReference type="PROSITE" id="PS50113">
    <property type="entry name" value="PAC"/>
    <property type="match status" value="1"/>
</dbReference>
<dbReference type="PROSITE" id="PS50112">
    <property type="entry name" value="PAS"/>
    <property type="match status" value="2"/>
</dbReference>
<dbReference type="SMART" id="SM00267">
    <property type="entry name" value="GGDEF"/>
    <property type="match status" value="1"/>
</dbReference>
<dbReference type="PROSITE" id="PS50887">
    <property type="entry name" value="GGDEF"/>
    <property type="match status" value="1"/>
</dbReference>
<feature type="transmembrane region" description="Helical" evidence="6">
    <location>
        <begin position="222"/>
        <end position="240"/>
    </location>
</feature>
<dbReference type="InterPro" id="IPR035965">
    <property type="entry name" value="PAS-like_dom_sf"/>
</dbReference>
<dbReference type="Gene3D" id="3.30.450.20">
    <property type="entry name" value="PAS domain"/>
    <property type="match status" value="2"/>
</dbReference>
<reference evidence="11" key="1">
    <citation type="journal article" date="2019" name="Int. J. Syst. Evol. Microbiol.">
        <title>The Global Catalogue of Microorganisms (GCM) 10K type strain sequencing project: providing services to taxonomists for standard genome sequencing and annotation.</title>
        <authorList>
            <consortium name="The Broad Institute Genomics Platform"/>
            <consortium name="The Broad Institute Genome Sequencing Center for Infectious Disease"/>
            <person name="Wu L."/>
            <person name="Ma J."/>
        </authorList>
    </citation>
    <scope>NUCLEOTIDE SEQUENCE [LARGE SCALE GENOMIC DNA]</scope>
    <source>
        <strain evidence="11">CCM 4481</strain>
    </source>
</reference>
<proteinExistence type="predicted"/>
<keyword evidence="11" id="KW-1185">Reference proteome</keyword>
<comment type="subcellular location">
    <subcellularLocation>
        <location evidence="1">Cell membrane</location>
        <topology evidence="1">Multi-pass membrane protein</topology>
    </subcellularLocation>
</comment>
<evidence type="ECO:0000313" key="10">
    <source>
        <dbReference type="EMBL" id="MFC4527023.1"/>
    </source>
</evidence>
<sequence length="743" mass="81088">MLVSTFPTSAAPRTIATPEQEQPRSARLLFWGGAVALFVMVLVSDAATMMLRRHVGTMAPIWSANGFVAGALVCIPRRYWPAMVMTTLVALFLGQYLAFGTLQGDHLLVASLLATANVLEILLVSFTIRRYLPVVAGEASGYLRLGRVLIGASLAGCVASTMLAVVAHALAPDSALLETSENWFPAHLLGMVIVGMFTLVVFRERGRVFGTPGTRMRMLRDVLLLTAVTIGVFAQTRYPLLFTVFAPLLFLVFRYGSTGLVVGVTILTLVTNMATAFDVGPFSLIPHTTVEERTLIAQVYLGVICLVAVPVMLALGDRQRLSGKVAESERLYRLLAEYASDLVVRMASDGARRYVSPSVKELLGWTPEQFAAQGVEAIHPDDRERVAAVIGHLRRTGESKLVRYRVRNRAGGYHWFEGLGKLAPSPDRAGEIELVYSARDITARVLTERALANSEGRLRAITDAMPAIIAHVDAEQRYTFVNAFAGEVNGVEAASIIGHTVMEVRGPDVYAVLKPHIELALRGTTTTFEYDVKLDGQTRYFQANYLPARTGDGTPNGFYALNTEITRIKLAEQQLHFLAHHDALTGIPNRLTFQESVQLAVQRSAITHEPLLLMMIDVDHFKQINDTYGHAAGDTVLSEVATRLSATVRKTDLLARLGGDEFVILCPNIEDIDTARNLAQKITDAMQRPASLGHTEINVTLSIGVALCRDTTSADALEKRADEALYQAKEAGRACFRIATDGV</sequence>
<evidence type="ECO:0000256" key="5">
    <source>
        <dbReference type="ARBA" id="ARBA00023136"/>
    </source>
</evidence>
<keyword evidence="10" id="KW-0548">Nucleotidyltransferase</keyword>
<dbReference type="InterPro" id="IPR029787">
    <property type="entry name" value="Nucleotide_cyclase"/>
</dbReference>
<dbReference type="Pfam" id="PF08447">
    <property type="entry name" value="PAS_3"/>
    <property type="match status" value="1"/>
</dbReference>
<feature type="transmembrane region" description="Helical" evidence="6">
    <location>
        <begin position="183"/>
        <end position="202"/>
    </location>
</feature>
<dbReference type="SMART" id="SM00091">
    <property type="entry name" value="PAS"/>
    <property type="match status" value="2"/>
</dbReference>
<dbReference type="CDD" id="cd01949">
    <property type="entry name" value="GGDEF"/>
    <property type="match status" value="1"/>
</dbReference>
<dbReference type="InterPro" id="IPR000014">
    <property type="entry name" value="PAS"/>
</dbReference>
<dbReference type="Pfam" id="PF00990">
    <property type="entry name" value="GGDEF"/>
    <property type="match status" value="1"/>
</dbReference>
<dbReference type="CDD" id="cd00130">
    <property type="entry name" value="PAS"/>
    <property type="match status" value="1"/>
</dbReference>
<evidence type="ECO:0000259" key="7">
    <source>
        <dbReference type="PROSITE" id="PS50112"/>
    </source>
</evidence>
<accession>A0ABV9C299</accession>
<feature type="transmembrane region" description="Helical" evidence="6">
    <location>
        <begin position="148"/>
        <end position="171"/>
    </location>
</feature>
<feature type="transmembrane region" description="Helical" evidence="6">
    <location>
        <begin position="295"/>
        <end position="315"/>
    </location>
</feature>
<dbReference type="EC" id="2.7.7.65" evidence="10"/>
<dbReference type="Gene3D" id="3.30.70.270">
    <property type="match status" value="1"/>
</dbReference>
<dbReference type="RefSeq" id="WP_266148925.1">
    <property type="nucleotide sequence ID" value="NZ_CP064028.1"/>
</dbReference>
<evidence type="ECO:0000313" key="11">
    <source>
        <dbReference type="Proteomes" id="UP001595961"/>
    </source>
</evidence>
<dbReference type="PANTHER" id="PTHR44757:SF2">
    <property type="entry name" value="BIOFILM ARCHITECTURE MAINTENANCE PROTEIN MBAA"/>
    <property type="match status" value="1"/>
</dbReference>
<keyword evidence="5 6" id="KW-0472">Membrane</keyword>
<feature type="transmembrane region" description="Helical" evidence="6">
    <location>
        <begin position="28"/>
        <end position="51"/>
    </location>
</feature>
<evidence type="ECO:0000256" key="3">
    <source>
        <dbReference type="ARBA" id="ARBA00022692"/>
    </source>
</evidence>
<feature type="transmembrane region" description="Helical" evidence="6">
    <location>
        <begin position="57"/>
        <end position="75"/>
    </location>
</feature>
<evidence type="ECO:0000256" key="1">
    <source>
        <dbReference type="ARBA" id="ARBA00004651"/>
    </source>
</evidence>
<dbReference type="InterPro" id="IPR043128">
    <property type="entry name" value="Rev_trsase/Diguanyl_cyclase"/>
</dbReference>
<feature type="transmembrane region" description="Helical" evidence="6">
    <location>
        <begin position="82"/>
        <end position="102"/>
    </location>
</feature>
<dbReference type="SUPFAM" id="SSF55785">
    <property type="entry name" value="PYP-like sensor domain (PAS domain)"/>
    <property type="match status" value="2"/>
</dbReference>
<organism evidence="10 11">
    <name type="scientific">Dyella halodurans</name>
    <dbReference type="NCBI Taxonomy" id="1920171"/>
    <lineage>
        <taxon>Bacteria</taxon>
        <taxon>Pseudomonadati</taxon>
        <taxon>Pseudomonadota</taxon>
        <taxon>Gammaproteobacteria</taxon>
        <taxon>Lysobacterales</taxon>
        <taxon>Rhodanobacteraceae</taxon>
        <taxon>Dyella</taxon>
    </lineage>
</organism>
<dbReference type="GO" id="GO:0052621">
    <property type="term" value="F:diguanylate cyclase activity"/>
    <property type="evidence" value="ECO:0007669"/>
    <property type="project" value="UniProtKB-EC"/>
</dbReference>
<dbReference type="InterPro" id="IPR013656">
    <property type="entry name" value="PAS_4"/>
</dbReference>
<dbReference type="EMBL" id="JBHSGA010000017">
    <property type="protein sequence ID" value="MFC4527023.1"/>
    <property type="molecule type" value="Genomic_DNA"/>
</dbReference>